<evidence type="ECO:0000313" key="6">
    <source>
        <dbReference type="Proteomes" id="UP000029278"/>
    </source>
</evidence>
<dbReference type="InterPro" id="IPR006626">
    <property type="entry name" value="PbH1"/>
</dbReference>
<dbReference type="Pfam" id="PF12708">
    <property type="entry name" value="Pect-lyase_RHGA_epim"/>
    <property type="match status" value="1"/>
</dbReference>
<evidence type="ECO:0000313" key="7">
    <source>
        <dbReference type="Proteomes" id="UP000442469"/>
    </source>
</evidence>
<dbReference type="SMART" id="SM00710">
    <property type="entry name" value="PbH1"/>
    <property type="match status" value="8"/>
</dbReference>
<evidence type="ECO:0000259" key="3">
    <source>
        <dbReference type="Pfam" id="PF13229"/>
    </source>
</evidence>
<gene>
    <name evidence="4" type="ORF">DJ90_3668</name>
    <name evidence="5" type="ORF">GNQ08_23235</name>
</gene>
<dbReference type="STRING" id="44252.DJ90_3668"/>
<dbReference type="Proteomes" id="UP000442469">
    <property type="component" value="Unassembled WGS sequence"/>
</dbReference>
<dbReference type="InterPro" id="IPR039448">
    <property type="entry name" value="Beta_helix"/>
</dbReference>
<reference evidence="4 6" key="1">
    <citation type="submission" date="2014-04" db="EMBL/GenBank/DDBJ databases">
        <authorList>
            <person name="Bishop-Lilly K.A."/>
            <person name="Broomall S.M."/>
            <person name="Chain P.S."/>
            <person name="Chertkov O."/>
            <person name="Coyne S.R."/>
            <person name="Daligault H.E."/>
            <person name="Davenport K.W."/>
            <person name="Erkkila T."/>
            <person name="Frey K.G."/>
            <person name="Gibbons H.S."/>
            <person name="Gu W."/>
            <person name="Jaissle J."/>
            <person name="Johnson S.L."/>
            <person name="Koroleva G.I."/>
            <person name="Ladner J.T."/>
            <person name="Lo C.-C."/>
            <person name="Minogue T.D."/>
            <person name="Munk C."/>
            <person name="Palacios G.F."/>
            <person name="Redden C.L."/>
            <person name="Rosenzweig C.N."/>
            <person name="Scholz M.B."/>
            <person name="Teshima H."/>
            <person name="Xu Y."/>
        </authorList>
    </citation>
    <scope>NUCLEOTIDE SEQUENCE [LARGE SCALE GENOMIC DNA]</scope>
    <source>
        <strain evidence="4 6">8244</strain>
    </source>
</reference>
<evidence type="ECO:0000313" key="5">
    <source>
        <dbReference type="EMBL" id="MUG25285.1"/>
    </source>
</evidence>
<dbReference type="OrthoDB" id="6502305at2"/>
<dbReference type="RefSeq" id="WP_036626576.1">
    <property type="nucleotide sequence ID" value="NZ_BOSD01000030.1"/>
</dbReference>
<dbReference type="EMBL" id="JMQA01000008">
    <property type="protein sequence ID" value="KFN11567.1"/>
    <property type="molecule type" value="Genomic_DNA"/>
</dbReference>
<dbReference type="Pfam" id="PF13229">
    <property type="entry name" value="Beta_helix"/>
    <property type="match status" value="1"/>
</dbReference>
<dbReference type="AlphaFoldDB" id="A0A090ZLV8"/>
<accession>A0A090ZLV8</accession>
<dbReference type="InterPro" id="IPR011050">
    <property type="entry name" value="Pectin_lyase_fold/virulence"/>
</dbReference>
<feature type="region of interest" description="Disordered" evidence="1">
    <location>
        <begin position="410"/>
        <end position="439"/>
    </location>
</feature>
<dbReference type="PATRIC" id="fig|44252.3.peg.473"/>
<dbReference type="InterPro" id="IPR012334">
    <property type="entry name" value="Pectin_lyas_fold"/>
</dbReference>
<dbReference type="Gene3D" id="2.160.20.10">
    <property type="entry name" value="Single-stranded right-handed beta-helix, Pectin lyase-like"/>
    <property type="match status" value="1"/>
</dbReference>
<feature type="domain" description="Right handed beta helix" evidence="3">
    <location>
        <begin position="242"/>
        <end position="408"/>
    </location>
</feature>
<proteinExistence type="predicted"/>
<comment type="caution">
    <text evidence="4">The sequence shown here is derived from an EMBL/GenBank/DDBJ whole genome shotgun (WGS) entry which is preliminary data.</text>
</comment>
<keyword evidence="6" id="KW-1185">Reference proteome</keyword>
<organism evidence="4 6">
    <name type="scientific">Paenibacillus macerans</name>
    <name type="common">Bacillus macerans</name>
    <dbReference type="NCBI Taxonomy" id="44252"/>
    <lineage>
        <taxon>Bacteria</taxon>
        <taxon>Bacillati</taxon>
        <taxon>Bacillota</taxon>
        <taxon>Bacilli</taxon>
        <taxon>Bacillales</taxon>
        <taxon>Paenibacillaceae</taxon>
        <taxon>Paenibacillus</taxon>
    </lineage>
</organism>
<feature type="domain" description="Rhamnogalacturonase A/B/Epimerase-like pectate lyase" evidence="2">
    <location>
        <begin position="55"/>
        <end position="126"/>
    </location>
</feature>
<dbReference type="GeneID" id="77009859"/>
<dbReference type="InterPro" id="IPR024535">
    <property type="entry name" value="RHGA/B-epi-like_pectate_lyase"/>
</dbReference>
<evidence type="ECO:0000259" key="2">
    <source>
        <dbReference type="Pfam" id="PF12708"/>
    </source>
</evidence>
<reference evidence="5 7" key="2">
    <citation type="submission" date="2019-11" db="EMBL/GenBank/DDBJ databases">
        <title>Draft genome sequences of five Paenibacillus species of dairy origin.</title>
        <authorList>
            <person name="Olajide A.M."/>
            <person name="Chen S."/>
            <person name="Lapointe G."/>
        </authorList>
    </citation>
    <scope>NUCLEOTIDE SEQUENCE [LARGE SCALE GENOMIC DNA]</scope>
    <source>
        <strain evidence="5 7">3CT49</strain>
    </source>
</reference>
<dbReference type="SUPFAM" id="SSF51126">
    <property type="entry name" value="Pectin lyase-like"/>
    <property type="match status" value="1"/>
</dbReference>
<evidence type="ECO:0000256" key="1">
    <source>
        <dbReference type="SAM" id="MobiDB-lite"/>
    </source>
</evidence>
<sequence length="439" mass="46551">MPFGNGGKPGRFSRRSKRPRWNTKLAVLALLGLAVCLAPAICRLQATFTAPTAVLNVKDAGAKGDGIADDTEAFRQTLRLAADLSRGAEVIVPAGTYLLRPDQPLPLGNHVSVRGQGSPVLKFAAAPDAGHGFEAINIAGRDIRLEGLVIDGGYRLNRGIGIHTGSSDVRITGSVIRHFGPSDDPQSPLFNSVVSGLMIYGGTEQITIRGCTITGIAAAHHPPVARGIMVWSEPGKPFARFVNITGNVISHITPREDADGIFFDKPPAESPLSRSVIEGNLIHHAAKRGIKISAPGVTVTRNRITNSFSGDNRYLFPPDDPLPQDMYSAISVYASYVTVSGNSIGGTGSYYAAIEADAGPLHDLVIENNKISGGTAAFRQNTSGIRLGEVRRFRITGNTISQVEKGIRLSPEAEAEKRKGTGKIADNSIADDNVAEPPE</sequence>
<dbReference type="Proteomes" id="UP000029278">
    <property type="component" value="Unassembled WGS sequence"/>
</dbReference>
<dbReference type="HOGENOM" id="CLU_646963_0_0_9"/>
<dbReference type="EMBL" id="WNZZ01000023">
    <property type="protein sequence ID" value="MUG25285.1"/>
    <property type="molecule type" value="Genomic_DNA"/>
</dbReference>
<protein>
    <submittedName>
        <fullName evidence="4">Right handed beta helix region family protein</fullName>
    </submittedName>
</protein>
<evidence type="ECO:0000313" key="4">
    <source>
        <dbReference type="EMBL" id="KFN11567.1"/>
    </source>
</evidence>
<name>A0A090ZLV8_PAEMA</name>